<organism evidence="2 3">
    <name type="scientific">Usitatibacter palustris</name>
    <dbReference type="NCBI Taxonomy" id="2732487"/>
    <lineage>
        <taxon>Bacteria</taxon>
        <taxon>Pseudomonadati</taxon>
        <taxon>Pseudomonadota</taxon>
        <taxon>Betaproteobacteria</taxon>
        <taxon>Nitrosomonadales</taxon>
        <taxon>Usitatibacteraceae</taxon>
        <taxon>Usitatibacter</taxon>
    </lineage>
</organism>
<dbReference type="InParanoid" id="A0A6M4H4D7"/>
<name>A0A6M4H4D7_9PROT</name>
<feature type="region of interest" description="Disordered" evidence="1">
    <location>
        <begin position="191"/>
        <end position="222"/>
    </location>
</feature>
<dbReference type="Proteomes" id="UP000503096">
    <property type="component" value="Chromosome"/>
</dbReference>
<dbReference type="KEGG" id="upl:DSM104440_00127"/>
<sequence length="222" mass="24149">MHREPFSRSCRSRPTGWLFPYLDAVRTRTLFKGCAAPEPWTAGHFLCVDRGGLAPVTACQRPLAAAWRASRAGFGGTVELPKLHVAIHLDGEHRVSNVANANGQTVQFPTPLRSSPRFFGHDVLIARSIPLVPDQDCRSTREAELIKKNKRASANVSVGIETPIQSDGVALNVPPNPRVIVAEVVVLRPGSRGSSPDLSCGAGRQERVPRTLRRSASADHRE</sequence>
<proteinExistence type="predicted"/>
<dbReference type="EMBL" id="CP053073">
    <property type="protein sequence ID" value="QJR13344.1"/>
    <property type="molecule type" value="Genomic_DNA"/>
</dbReference>
<evidence type="ECO:0000313" key="3">
    <source>
        <dbReference type="Proteomes" id="UP000503096"/>
    </source>
</evidence>
<dbReference type="AlphaFoldDB" id="A0A6M4H4D7"/>
<keyword evidence="3" id="KW-1185">Reference proteome</keyword>
<reference evidence="2 3" key="1">
    <citation type="submission" date="2020-04" db="EMBL/GenBank/DDBJ databases">
        <title>Usitatibacter rugosus gen. nov., sp. nov. and Usitatibacter palustris sp. nov., novel members of Usitatibacteraceae fam. nov. within the order Nitrosomonadales isolated from soil.</title>
        <authorList>
            <person name="Huber K.J."/>
            <person name="Neumann-Schaal M."/>
            <person name="Geppert A."/>
            <person name="Luckner M."/>
            <person name="Wanner G."/>
            <person name="Overmann J."/>
        </authorList>
    </citation>
    <scope>NUCLEOTIDE SEQUENCE [LARGE SCALE GENOMIC DNA]</scope>
    <source>
        <strain evidence="2 3">Swamp67</strain>
    </source>
</reference>
<protein>
    <submittedName>
        <fullName evidence="2">Uncharacterized protein</fullName>
    </submittedName>
</protein>
<evidence type="ECO:0000256" key="1">
    <source>
        <dbReference type="SAM" id="MobiDB-lite"/>
    </source>
</evidence>
<gene>
    <name evidence="2" type="ORF">DSM104440_00127</name>
</gene>
<evidence type="ECO:0000313" key="2">
    <source>
        <dbReference type="EMBL" id="QJR13344.1"/>
    </source>
</evidence>
<accession>A0A6M4H4D7</accession>